<evidence type="ECO:0000259" key="5">
    <source>
        <dbReference type="PROSITE" id="PS50071"/>
    </source>
</evidence>
<dbReference type="CDD" id="cd00086">
    <property type="entry name" value="homeodomain"/>
    <property type="match status" value="1"/>
</dbReference>
<dbReference type="AlphaFoldDB" id="A0ABD3Q858"/>
<dbReference type="InterPro" id="IPR001356">
    <property type="entry name" value="HD"/>
</dbReference>
<evidence type="ECO:0000256" key="3">
    <source>
        <dbReference type="ARBA" id="ARBA00023242"/>
    </source>
</evidence>
<dbReference type="GO" id="GO:0005634">
    <property type="term" value="C:nucleus"/>
    <property type="evidence" value="ECO:0007669"/>
    <property type="project" value="UniProtKB-SubCell"/>
</dbReference>
<feature type="DNA-binding region" description="Homeobox" evidence="4">
    <location>
        <begin position="10"/>
        <end position="79"/>
    </location>
</feature>
<dbReference type="Pfam" id="PF05920">
    <property type="entry name" value="Homeobox_KN"/>
    <property type="match status" value="1"/>
</dbReference>
<reference evidence="6 7" key="1">
    <citation type="submission" date="2024-10" db="EMBL/GenBank/DDBJ databases">
        <title>Updated reference genomes for cyclostephanoid diatoms.</title>
        <authorList>
            <person name="Roberts W.R."/>
            <person name="Alverson A.J."/>
        </authorList>
    </citation>
    <scope>NUCLEOTIDE SEQUENCE [LARGE SCALE GENOMIC DNA]</scope>
    <source>
        <strain evidence="6 7">AJA276-08</strain>
    </source>
</reference>
<dbReference type="PROSITE" id="PS50071">
    <property type="entry name" value="HOMEOBOX_2"/>
    <property type="match status" value="1"/>
</dbReference>
<comment type="subcellular location">
    <subcellularLocation>
        <location evidence="4">Nucleus</location>
    </subcellularLocation>
</comment>
<comment type="caution">
    <text evidence="6">The sequence shown here is derived from an EMBL/GenBank/DDBJ whole genome shotgun (WGS) entry which is preliminary data.</text>
</comment>
<proteinExistence type="predicted"/>
<evidence type="ECO:0000313" key="7">
    <source>
        <dbReference type="Proteomes" id="UP001530315"/>
    </source>
</evidence>
<keyword evidence="1 4" id="KW-0238">DNA-binding</keyword>
<dbReference type="GO" id="GO:0003677">
    <property type="term" value="F:DNA binding"/>
    <property type="evidence" value="ECO:0007669"/>
    <property type="project" value="UniProtKB-UniRule"/>
</dbReference>
<protein>
    <recommendedName>
        <fullName evidence="5">Homeobox domain-containing protein</fullName>
    </recommendedName>
</protein>
<evidence type="ECO:0000256" key="2">
    <source>
        <dbReference type="ARBA" id="ARBA00023155"/>
    </source>
</evidence>
<evidence type="ECO:0000313" key="6">
    <source>
        <dbReference type="EMBL" id="KAL3795781.1"/>
    </source>
</evidence>
<evidence type="ECO:0000256" key="4">
    <source>
        <dbReference type="PROSITE-ProRule" id="PRU00108"/>
    </source>
</evidence>
<sequence>MAPKNNPNQRPKQRSPKRKQCLCQMNKKYLYDWLFDPSHVLNPYPTDEEKSTIMKDTGIERSRLDSWFMKNRQKVLNPEIQPVKMKWNEQDRDHWTNFRKNRFMLEATADLLLMYAHTTTFFGWNPFAIYARNWEMKSHVTFRCNVKSVLVQLQMWLTLVEVTSLRTLLPKC</sequence>
<dbReference type="InterPro" id="IPR008422">
    <property type="entry name" value="KN_HD"/>
</dbReference>
<keyword evidence="2 4" id="KW-0371">Homeobox</keyword>
<dbReference type="SUPFAM" id="SSF46689">
    <property type="entry name" value="Homeodomain-like"/>
    <property type="match status" value="1"/>
</dbReference>
<gene>
    <name evidence="6" type="ORF">ACHAW5_007694</name>
</gene>
<dbReference type="InterPro" id="IPR009057">
    <property type="entry name" value="Homeodomain-like_sf"/>
</dbReference>
<feature type="domain" description="Homeobox" evidence="5">
    <location>
        <begin position="8"/>
        <end position="78"/>
    </location>
</feature>
<keyword evidence="7" id="KW-1185">Reference proteome</keyword>
<organism evidence="6 7">
    <name type="scientific">Stephanodiscus triporus</name>
    <dbReference type="NCBI Taxonomy" id="2934178"/>
    <lineage>
        <taxon>Eukaryota</taxon>
        <taxon>Sar</taxon>
        <taxon>Stramenopiles</taxon>
        <taxon>Ochrophyta</taxon>
        <taxon>Bacillariophyta</taxon>
        <taxon>Coscinodiscophyceae</taxon>
        <taxon>Thalassiosirophycidae</taxon>
        <taxon>Stephanodiscales</taxon>
        <taxon>Stephanodiscaceae</taxon>
        <taxon>Stephanodiscus</taxon>
    </lineage>
</organism>
<name>A0ABD3Q858_9STRA</name>
<dbReference type="Gene3D" id="1.10.10.60">
    <property type="entry name" value="Homeodomain-like"/>
    <property type="match status" value="1"/>
</dbReference>
<keyword evidence="3 4" id="KW-0539">Nucleus</keyword>
<dbReference type="Proteomes" id="UP001530315">
    <property type="component" value="Unassembled WGS sequence"/>
</dbReference>
<dbReference type="EMBL" id="JALLAZ020000411">
    <property type="protein sequence ID" value="KAL3795781.1"/>
    <property type="molecule type" value="Genomic_DNA"/>
</dbReference>
<accession>A0ABD3Q858</accession>
<evidence type="ECO:0000256" key="1">
    <source>
        <dbReference type="ARBA" id="ARBA00023125"/>
    </source>
</evidence>